<dbReference type="PANTHER" id="PTHR46756:SF18">
    <property type="entry name" value="GAS2-LIKE PROTEIN PICKLED EGGS"/>
    <property type="match status" value="1"/>
</dbReference>
<reference evidence="6" key="1">
    <citation type="submission" date="2017-02" db="UniProtKB">
        <authorList>
            <consortium name="WormBaseParasite"/>
        </authorList>
    </citation>
    <scope>IDENTIFICATION</scope>
</reference>
<evidence type="ECO:0000256" key="2">
    <source>
        <dbReference type="ARBA" id="ARBA00022490"/>
    </source>
</evidence>
<keyword evidence="2" id="KW-0963">Cytoplasm</keyword>
<keyword evidence="3" id="KW-0206">Cytoskeleton</keyword>
<dbReference type="Pfam" id="PF02187">
    <property type="entry name" value="GAS2"/>
    <property type="match status" value="1"/>
</dbReference>
<evidence type="ECO:0000313" key="6">
    <source>
        <dbReference type="WBParaSite" id="MCOS_0000575101-mRNA-1"/>
    </source>
</evidence>
<protein>
    <submittedName>
        <fullName evidence="6">GAR domain-containing protein</fullName>
    </submittedName>
</protein>
<feature type="domain" description="GAR" evidence="5">
    <location>
        <begin position="88"/>
        <end position="161"/>
    </location>
</feature>
<organism evidence="6">
    <name type="scientific">Mesocestoides corti</name>
    <name type="common">Flatworm</name>
    <dbReference type="NCBI Taxonomy" id="53468"/>
    <lineage>
        <taxon>Eukaryota</taxon>
        <taxon>Metazoa</taxon>
        <taxon>Spiralia</taxon>
        <taxon>Lophotrochozoa</taxon>
        <taxon>Platyhelminthes</taxon>
        <taxon>Cestoda</taxon>
        <taxon>Eucestoda</taxon>
        <taxon>Cyclophyllidea</taxon>
        <taxon>Mesocestoididae</taxon>
        <taxon>Mesocestoides</taxon>
    </lineage>
</organism>
<dbReference type="GO" id="GO:0008093">
    <property type="term" value="F:cytoskeletal anchor activity"/>
    <property type="evidence" value="ECO:0007669"/>
    <property type="project" value="TreeGrafter"/>
</dbReference>
<comment type="subcellular location">
    <subcellularLocation>
        <location evidence="1">Cytoplasm</location>
        <location evidence="1">Cytoskeleton</location>
    </subcellularLocation>
</comment>
<dbReference type="GO" id="GO:0005884">
    <property type="term" value="C:actin filament"/>
    <property type="evidence" value="ECO:0007669"/>
    <property type="project" value="TreeGrafter"/>
</dbReference>
<dbReference type="GO" id="GO:0051015">
    <property type="term" value="F:actin filament binding"/>
    <property type="evidence" value="ECO:0007669"/>
    <property type="project" value="TreeGrafter"/>
</dbReference>
<name>A0A0R3UF91_MESCO</name>
<dbReference type="PANTHER" id="PTHR46756">
    <property type="entry name" value="TRANSGELIN"/>
    <property type="match status" value="1"/>
</dbReference>
<dbReference type="InterPro" id="IPR003108">
    <property type="entry name" value="GAR_dom"/>
</dbReference>
<accession>A0A0R3UF91</accession>
<feature type="transmembrane region" description="Helical" evidence="4">
    <location>
        <begin position="77"/>
        <end position="98"/>
    </location>
</feature>
<keyword evidence="4" id="KW-1133">Transmembrane helix</keyword>
<dbReference type="PROSITE" id="PS51460">
    <property type="entry name" value="GAR"/>
    <property type="match status" value="1"/>
</dbReference>
<dbReference type="AlphaFoldDB" id="A0A0R3UF91"/>
<evidence type="ECO:0000259" key="5">
    <source>
        <dbReference type="PROSITE" id="PS51460"/>
    </source>
</evidence>
<evidence type="ECO:0000256" key="3">
    <source>
        <dbReference type="ARBA" id="ARBA00023212"/>
    </source>
</evidence>
<keyword evidence="4" id="KW-0812">Transmembrane</keyword>
<dbReference type="WBParaSite" id="MCOS_0000575101-mRNA-1">
    <property type="protein sequence ID" value="MCOS_0000575101-mRNA-1"/>
    <property type="gene ID" value="MCOS_0000575101"/>
</dbReference>
<dbReference type="GO" id="GO:0051764">
    <property type="term" value="P:actin crosslink formation"/>
    <property type="evidence" value="ECO:0007669"/>
    <property type="project" value="TreeGrafter"/>
</dbReference>
<dbReference type="InterPro" id="IPR036534">
    <property type="entry name" value="GAR_dom_sf"/>
</dbReference>
<evidence type="ECO:0000256" key="4">
    <source>
        <dbReference type="SAM" id="Phobius"/>
    </source>
</evidence>
<sequence>LLVHRAPATECLRSVFGLVDLTSVGYQLFKTCTRFFTRFTRHLKVSTKWANACGAVYASQISTSSIKVMCKSMKNRFRWFVIFLHTTLCRFLTNVAFLKVRRQTAKCTCCSRNRLVRLDEGRYQMGSRIYYLRRFRSHIMVRVGGGWLTLPQFLDRYDPCRQKEGNLVTTVRLWVCVFFFENLHTYFIPCSRLPFYTQLFLINFGNKRRFPNLDLYF</sequence>
<dbReference type="GO" id="GO:0008017">
    <property type="term" value="F:microtubule binding"/>
    <property type="evidence" value="ECO:0007669"/>
    <property type="project" value="InterPro"/>
</dbReference>
<keyword evidence="4" id="KW-0472">Membrane</keyword>
<dbReference type="SUPFAM" id="SSF143575">
    <property type="entry name" value="GAS2 domain-like"/>
    <property type="match status" value="1"/>
</dbReference>
<dbReference type="Gene3D" id="3.30.920.20">
    <property type="entry name" value="Gas2-like domain"/>
    <property type="match status" value="1"/>
</dbReference>
<dbReference type="SMART" id="SM00243">
    <property type="entry name" value="GAS2"/>
    <property type="match status" value="1"/>
</dbReference>
<evidence type="ECO:0000256" key="1">
    <source>
        <dbReference type="ARBA" id="ARBA00004245"/>
    </source>
</evidence>
<proteinExistence type="predicted"/>